<accession>A0ACD4NIT7</accession>
<sequence>MYLKSLRMRDFAGVAEREVPLFAPGLNVVVGDNEAGKSTLLTALRAALFQKHRGTSEAVKALSPYGRIARPEISIEFETGGTAYRLSKAFIQKQSALLEWTGGRLENDAAEEKLAELFGFAHPSKGESKIEAHQGAFGLLWVEQGRAPGGIDLGAGRNAVAAALEGEVGAIIGGENGRALIDAARAMQERFYTATTLKDAKHSPLAAARTELAALREELAERQERRRLYEDRLERVSLRRASLEAYLKDDAVGRAEAALAAAQARARAVESVRAEHAEAERALLHAAALLERAEEGLARRRDLVRRSADAATAARSAEAALAEHRTAALGAGEDARAAATRRDASRQAAEAAERRLGAIEAARRLARLAGEAERLERRLTQAQAIAARIDALARDARGPSLDAKTLERIEVAGRDAREAEIRLAAASPAVELMPDDGRSARAADGARLHGTLKVTGRQEIVLDGWGRIAITPGGGAGDLKRAFDEARAELARRLSAAGVADIDAARLRERETRERASALAAARKELDAAAPEGLAALQRQGSELSAEMAGIGSPDSEDPASVEGDLDEAQADRRRAQDAMRAAEQALEAARASEAAWAARLARLEADAVHAGEAAARLEAELRAAEATAPTPTLEDALAAARGERDRRVELLALRRRTLDEADADVVTLDLKRREDALAQVRASVDELRGEVIRLESELGVQGASELGAEIARLDGEIATLAPRVDRLDRQARASRLLHATLTQAQREARENWLAPIRAEVEPFLRMLHPGTSVELDEATFDVRVLRRGGVEESFARLSQGAREQIAVVTRLALARLLKKGGYPAAVILDDALVNTDERRLERMHLVLRKAAESLQIIVLTCRERDFRDLGAPIIRL</sequence>
<evidence type="ECO:0000313" key="2">
    <source>
        <dbReference type="Proteomes" id="UP001163223"/>
    </source>
</evidence>
<reference evidence="1" key="1">
    <citation type="submission" date="2022-11" db="EMBL/GenBank/DDBJ databases">
        <title>beta-Carotene-producing bacterium, Jeongeuplla avenae sp. nov., alleviates the salt stress of Arabidopsis seedlings.</title>
        <authorList>
            <person name="Jiang L."/>
            <person name="Lee J."/>
        </authorList>
    </citation>
    <scope>NUCLEOTIDE SEQUENCE</scope>
    <source>
        <strain evidence="1">DY_R2A_6</strain>
    </source>
</reference>
<name>A0ACD4NIT7_9HYPH</name>
<organism evidence="1 2">
    <name type="scientific">Antarcticirhabdus aurantiaca</name>
    <dbReference type="NCBI Taxonomy" id="2606717"/>
    <lineage>
        <taxon>Bacteria</taxon>
        <taxon>Pseudomonadati</taxon>
        <taxon>Pseudomonadota</taxon>
        <taxon>Alphaproteobacteria</taxon>
        <taxon>Hyphomicrobiales</taxon>
        <taxon>Aurantimonadaceae</taxon>
        <taxon>Antarcticirhabdus</taxon>
    </lineage>
</organism>
<protein>
    <submittedName>
        <fullName evidence="1">AAA family ATPase</fullName>
    </submittedName>
</protein>
<evidence type="ECO:0000313" key="1">
    <source>
        <dbReference type="EMBL" id="WAJ26626.1"/>
    </source>
</evidence>
<proteinExistence type="predicted"/>
<dbReference type="EMBL" id="CP113520">
    <property type="protein sequence ID" value="WAJ26626.1"/>
    <property type="molecule type" value="Genomic_DNA"/>
</dbReference>
<dbReference type="Proteomes" id="UP001163223">
    <property type="component" value="Chromosome"/>
</dbReference>
<gene>
    <name evidence="1" type="ORF">OXU80_17325</name>
</gene>
<keyword evidence="2" id="KW-1185">Reference proteome</keyword>